<feature type="non-terminal residue" evidence="4">
    <location>
        <position position="202"/>
    </location>
</feature>
<evidence type="ECO:0000259" key="3">
    <source>
        <dbReference type="Pfam" id="PF03717"/>
    </source>
</evidence>
<dbReference type="Gene3D" id="3.90.1310.10">
    <property type="entry name" value="Penicillin-binding protein 2a (Domain 2)"/>
    <property type="match status" value="1"/>
</dbReference>
<evidence type="ECO:0000256" key="2">
    <source>
        <dbReference type="ARBA" id="ARBA00023136"/>
    </source>
</evidence>
<dbReference type="GO" id="GO:0071555">
    <property type="term" value="P:cell wall organization"/>
    <property type="evidence" value="ECO:0007669"/>
    <property type="project" value="TreeGrafter"/>
</dbReference>
<protein>
    <recommendedName>
        <fullName evidence="3">Penicillin-binding protein dimerisation domain-containing protein</fullName>
    </recommendedName>
</protein>
<name>A0A382ZV33_9ZZZZ</name>
<proteinExistence type="predicted"/>
<dbReference type="Pfam" id="PF03717">
    <property type="entry name" value="PBP_dimer"/>
    <property type="match status" value="1"/>
</dbReference>
<feature type="domain" description="Penicillin-binding protein dimerisation" evidence="3">
    <location>
        <begin position="42"/>
        <end position="189"/>
    </location>
</feature>
<evidence type="ECO:0000313" key="4">
    <source>
        <dbReference type="EMBL" id="SVD99354.1"/>
    </source>
</evidence>
<dbReference type="GO" id="GO:0005886">
    <property type="term" value="C:plasma membrane"/>
    <property type="evidence" value="ECO:0007669"/>
    <property type="project" value="TreeGrafter"/>
</dbReference>
<evidence type="ECO:0000256" key="1">
    <source>
        <dbReference type="ARBA" id="ARBA00004370"/>
    </source>
</evidence>
<keyword evidence="2" id="KW-0472">Membrane</keyword>
<organism evidence="4">
    <name type="scientific">marine metagenome</name>
    <dbReference type="NCBI Taxonomy" id="408172"/>
    <lineage>
        <taxon>unclassified sequences</taxon>
        <taxon>metagenomes</taxon>
        <taxon>ecological metagenomes</taxon>
    </lineage>
</organism>
<dbReference type="InterPro" id="IPR050515">
    <property type="entry name" value="Beta-lactam/transpept"/>
</dbReference>
<sequence length="202" mass="23193">MSLIIGATCVLIVSSFRLQYLDREFYNQKADNRHIKVQKMVSNRGSIFDRRGTPLAVSTPVDSVVINPREYLKDKEKLFLLSRILSSDSKEILKKIDKKSNKSFMYLKRHISQDQSKEINQLGDIKGLWLEKEYKRYFPAGEVTGHLIGFTNIDDRGQEGMELLLQDFLVGEDGSKLVLKDRFGNLISDIELIKNSVDGEDF</sequence>
<dbReference type="GO" id="GO:0008658">
    <property type="term" value="F:penicillin binding"/>
    <property type="evidence" value="ECO:0007669"/>
    <property type="project" value="InterPro"/>
</dbReference>
<dbReference type="InterPro" id="IPR005311">
    <property type="entry name" value="PBP_dimer"/>
</dbReference>
<reference evidence="4" key="1">
    <citation type="submission" date="2018-05" db="EMBL/GenBank/DDBJ databases">
        <authorList>
            <person name="Lanie J.A."/>
            <person name="Ng W.-L."/>
            <person name="Kazmierczak K.M."/>
            <person name="Andrzejewski T.M."/>
            <person name="Davidsen T.M."/>
            <person name="Wayne K.J."/>
            <person name="Tettelin H."/>
            <person name="Glass J.I."/>
            <person name="Rusch D."/>
            <person name="Podicherti R."/>
            <person name="Tsui H.-C.T."/>
            <person name="Winkler M.E."/>
        </authorList>
    </citation>
    <scope>NUCLEOTIDE SEQUENCE</scope>
</reference>
<gene>
    <name evidence="4" type="ORF">METZ01_LOCUS452208</name>
</gene>
<accession>A0A382ZV33</accession>
<dbReference type="SUPFAM" id="SSF56519">
    <property type="entry name" value="Penicillin binding protein dimerisation domain"/>
    <property type="match status" value="1"/>
</dbReference>
<dbReference type="EMBL" id="UINC01186904">
    <property type="protein sequence ID" value="SVD99354.1"/>
    <property type="molecule type" value="Genomic_DNA"/>
</dbReference>
<dbReference type="PANTHER" id="PTHR30627">
    <property type="entry name" value="PEPTIDOGLYCAN D,D-TRANSPEPTIDASE"/>
    <property type="match status" value="1"/>
</dbReference>
<comment type="subcellular location">
    <subcellularLocation>
        <location evidence="1">Membrane</location>
    </subcellularLocation>
</comment>
<dbReference type="InterPro" id="IPR036138">
    <property type="entry name" value="PBP_dimer_sf"/>
</dbReference>
<dbReference type="PANTHER" id="PTHR30627:SF1">
    <property type="entry name" value="PEPTIDOGLYCAN D,D-TRANSPEPTIDASE FTSI"/>
    <property type="match status" value="1"/>
</dbReference>
<dbReference type="AlphaFoldDB" id="A0A382ZV33"/>